<dbReference type="RefSeq" id="WP_207854349.1">
    <property type="nucleotide sequence ID" value="NZ_JAFVMG010000007.1"/>
</dbReference>
<accession>A0ABS3LME8</accession>
<keyword evidence="3" id="KW-1185">Reference proteome</keyword>
<feature type="region of interest" description="Disordered" evidence="1">
    <location>
        <begin position="446"/>
        <end position="471"/>
    </location>
</feature>
<gene>
    <name evidence="2" type="ORF">J2D75_08520</name>
</gene>
<dbReference type="EMBL" id="JAFVMG010000007">
    <property type="protein sequence ID" value="MBO1328520.1"/>
    <property type="molecule type" value="Genomic_DNA"/>
</dbReference>
<protein>
    <submittedName>
        <fullName evidence="2">DUF935 family protein</fullName>
    </submittedName>
</protein>
<dbReference type="Pfam" id="PF06074">
    <property type="entry name" value="Portal_Mu"/>
    <property type="match status" value="1"/>
</dbReference>
<dbReference type="InterPro" id="IPR009279">
    <property type="entry name" value="Portal_Mu"/>
</dbReference>
<evidence type="ECO:0000313" key="2">
    <source>
        <dbReference type="EMBL" id="MBO1328520.1"/>
    </source>
</evidence>
<proteinExistence type="predicted"/>
<dbReference type="Proteomes" id="UP000664399">
    <property type="component" value="Unassembled WGS sequence"/>
</dbReference>
<name>A0ABS3LME8_9PROT</name>
<evidence type="ECO:0000313" key="3">
    <source>
        <dbReference type="Proteomes" id="UP000664399"/>
    </source>
</evidence>
<organism evidence="2 3">
    <name type="scientific">Acetobacter suratthaniensis</name>
    <dbReference type="NCBI Taxonomy" id="1502841"/>
    <lineage>
        <taxon>Bacteria</taxon>
        <taxon>Pseudomonadati</taxon>
        <taxon>Pseudomonadota</taxon>
        <taxon>Alphaproteobacteria</taxon>
        <taxon>Acetobacterales</taxon>
        <taxon>Acetobacteraceae</taxon>
        <taxon>Acetobacter</taxon>
    </lineage>
</organism>
<comment type="caution">
    <text evidence="2">The sequence shown here is derived from an EMBL/GenBank/DDBJ whole genome shotgun (WGS) entry which is preliminary data.</text>
</comment>
<sequence length="575" mass="62983">MATLLDQYGQPISSTELKDDAAGARMVGLRPAVVATPIGDLTPARIGALMAQADQGDSLAWQVLAEHIERRDLHYLGVLNTRKRVVAQLPITVTPASDDPRHVAHADFVRGWVERGILRRALFDMMDAMAKGFSVHEMDWHCEAGNYYPERLSFRPQRWFEVSYEDGETILIRDQNGAPAKSPVPDGVTQIGFTDMMASKFVVHRHPSWSGLTIQSGLTRACVWAVMFKLFTNRDWALFVQNYGLPMRVGTYGPSASEEDRNVLFRALTDIAGNCAAMIPQGMEIDFKEPKNGAGANDIHERRMRFLNEEISKAVLGQTGTTESKAGAHASGAIHRLVQDDIERADALMLSFTASAQCAAPMVAFSFGPQDQYPIISIGRPDEPPLTELIAAIQWAGPQGWLVRAQDLYDRFGLKPPEQDDLVVGTKAQPQPVEPPRTLPAEALAGRTEPARVPAPTVSSERVPTEKAPEQRAAHAALSERLRRLMQAHATQPAAPTLMELAAQGMARDAQSALDGMIDQARHVVMHATDMADMARGMAALNLSEDAFARQMAQGMMVANLLGEFEVYEEMAANG</sequence>
<evidence type="ECO:0000256" key="1">
    <source>
        <dbReference type="SAM" id="MobiDB-lite"/>
    </source>
</evidence>
<reference evidence="2 3" key="1">
    <citation type="submission" date="2021-03" db="EMBL/GenBank/DDBJ databases">
        <title>The complete genome sequence of Acetobacter suratthaniensis TBRC 1719.</title>
        <authorList>
            <person name="Charoenyingcharoen P."/>
            <person name="Yukphan P."/>
        </authorList>
    </citation>
    <scope>NUCLEOTIDE SEQUENCE [LARGE SCALE GENOMIC DNA]</scope>
    <source>
        <strain evidence="2 3">TBRC 1719</strain>
    </source>
</reference>